<evidence type="ECO:0000256" key="5">
    <source>
        <dbReference type="ARBA" id="ARBA00022989"/>
    </source>
</evidence>
<evidence type="ECO:0000313" key="11">
    <source>
        <dbReference type="Proteomes" id="UP000009374"/>
    </source>
</evidence>
<evidence type="ECO:0000313" key="10">
    <source>
        <dbReference type="EMBL" id="EES52505.1"/>
    </source>
</evidence>
<evidence type="ECO:0000259" key="9">
    <source>
        <dbReference type="Pfam" id="PF16916"/>
    </source>
</evidence>
<evidence type="ECO:0000256" key="1">
    <source>
        <dbReference type="ARBA" id="ARBA00004141"/>
    </source>
</evidence>
<protein>
    <submittedName>
        <fullName evidence="10">Cation diffusion facilitator family transporter</fullName>
    </submittedName>
</protein>
<dbReference type="GO" id="GO:0008324">
    <property type="term" value="F:monoatomic cation transmembrane transporter activity"/>
    <property type="evidence" value="ECO:0007669"/>
    <property type="project" value="InterPro"/>
</dbReference>
<keyword evidence="5 7" id="KW-1133">Transmembrane helix</keyword>
<dbReference type="SUPFAM" id="SSF160240">
    <property type="entry name" value="Cation efflux protein cytoplasmic domain-like"/>
    <property type="match status" value="1"/>
</dbReference>
<dbReference type="SUPFAM" id="SSF161111">
    <property type="entry name" value="Cation efflux protein transmembrane domain-like"/>
    <property type="match status" value="1"/>
</dbReference>
<dbReference type="GO" id="GO:0016020">
    <property type="term" value="C:membrane"/>
    <property type="evidence" value="ECO:0007669"/>
    <property type="project" value="UniProtKB-SubCell"/>
</dbReference>
<dbReference type="AlphaFoldDB" id="C6HXP3"/>
<name>C6HXP3_9BACT</name>
<keyword evidence="4 7" id="KW-0812">Transmembrane</keyword>
<dbReference type="Proteomes" id="UP000009374">
    <property type="component" value="Unassembled WGS sequence"/>
</dbReference>
<feature type="transmembrane region" description="Helical" evidence="7">
    <location>
        <begin position="173"/>
        <end position="206"/>
    </location>
</feature>
<feature type="domain" description="Cation efflux protein transmembrane" evidence="8">
    <location>
        <begin position="28"/>
        <end position="221"/>
    </location>
</feature>
<dbReference type="InterPro" id="IPR050291">
    <property type="entry name" value="CDF_Transporter"/>
</dbReference>
<dbReference type="EMBL" id="GG693875">
    <property type="protein sequence ID" value="EES52505.1"/>
    <property type="molecule type" value="Genomic_DNA"/>
</dbReference>
<feature type="transmembrane region" description="Helical" evidence="7">
    <location>
        <begin position="133"/>
        <end position="153"/>
    </location>
</feature>
<evidence type="ECO:0000256" key="6">
    <source>
        <dbReference type="ARBA" id="ARBA00023136"/>
    </source>
</evidence>
<dbReference type="PANTHER" id="PTHR43840:SF15">
    <property type="entry name" value="MITOCHONDRIAL METAL TRANSPORTER 1-RELATED"/>
    <property type="match status" value="1"/>
</dbReference>
<dbReference type="InterPro" id="IPR002524">
    <property type="entry name" value="Cation_efflux"/>
</dbReference>
<dbReference type="NCBIfam" id="TIGR01297">
    <property type="entry name" value="CDF"/>
    <property type="match status" value="1"/>
</dbReference>
<organism evidence="10 11">
    <name type="scientific">Leptospirillum ferrodiazotrophum</name>
    <dbReference type="NCBI Taxonomy" id="412449"/>
    <lineage>
        <taxon>Bacteria</taxon>
        <taxon>Pseudomonadati</taxon>
        <taxon>Nitrospirota</taxon>
        <taxon>Nitrospiria</taxon>
        <taxon>Nitrospirales</taxon>
        <taxon>Nitrospiraceae</taxon>
        <taxon>Leptospirillum</taxon>
    </lineage>
</organism>
<keyword evidence="6 7" id="KW-0472">Membrane</keyword>
<dbReference type="Pfam" id="PF16916">
    <property type="entry name" value="ZT_dimer"/>
    <property type="match status" value="1"/>
</dbReference>
<dbReference type="Pfam" id="PF01545">
    <property type="entry name" value="Cation_efflux"/>
    <property type="match status" value="1"/>
</dbReference>
<evidence type="ECO:0000256" key="7">
    <source>
        <dbReference type="SAM" id="Phobius"/>
    </source>
</evidence>
<keyword evidence="3" id="KW-0813">Transport</keyword>
<reference evidence="10 11" key="1">
    <citation type="journal article" date="2009" name="Appl. Environ. Microbiol.">
        <title>Community genomic and proteomic analyses of chemoautotrophic iron-oxidizing "Leptospirillum rubarum" (Group II) and "Leptospirillum ferrodiazotrophum" (Group III) bacteria in acid mine drainage biofilms.</title>
        <authorList>
            <person name="Goltsman D.S."/>
            <person name="Denef V.J."/>
            <person name="Singer S.W."/>
            <person name="VerBerkmoes N.C."/>
            <person name="Lefsrud M."/>
            <person name="Mueller R.S."/>
            <person name="Dick G.J."/>
            <person name="Sun C.L."/>
            <person name="Wheeler K.E."/>
            <person name="Zemla A."/>
            <person name="Baker B.J."/>
            <person name="Hauser L."/>
            <person name="Land M."/>
            <person name="Shah M.B."/>
            <person name="Thelen M.P."/>
            <person name="Hettich R.L."/>
            <person name="Banfield J.F."/>
        </authorList>
    </citation>
    <scope>NUCLEOTIDE SEQUENCE [LARGE SCALE GENOMIC DNA]</scope>
</reference>
<dbReference type="PANTHER" id="PTHR43840">
    <property type="entry name" value="MITOCHONDRIAL METAL TRANSPORTER 1-RELATED"/>
    <property type="match status" value="1"/>
</dbReference>
<dbReference type="Gene3D" id="3.30.70.1350">
    <property type="entry name" value="Cation efflux protein, cytoplasmic domain"/>
    <property type="match status" value="1"/>
</dbReference>
<keyword evidence="11" id="KW-1185">Reference proteome</keyword>
<dbReference type="InterPro" id="IPR036837">
    <property type="entry name" value="Cation_efflux_CTD_sf"/>
</dbReference>
<feature type="domain" description="Cation efflux protein cytoplasmic" evidence="9">
    <location>
        <begin position="228"/>
        <end position="301"/>
    </location>
</feature>
<accession>C6HXP3</accession>
<evidence type="ECO:0000256" key="3">
    <source>
        <dbReference type="ARBA" id="ARBA00022448"/>
    </source>
</evidence>
<sequence length="333" mass="35869">MNCTHAHDHHDNDTHAPRSRSSSVLRILLVSGLLLLALALPEIVAGLLAKSRGLLGDGLHNLLDVLGILPLLFGLWIVRRTPSERFPYGLGKAETLTALVVVLLVFSSALTTIALSVWGLLHPLPVALPRLAMIMALVSAVVNILVGFLQVWGGKGSNDLALTASGYHALTDAGLALGVLAGIAAAPLGYPRVDAVAGLLLGAILMRSTLPRARTLLSRLMDGIDHGILEKIREGVSSTPGIVSIDDVRARWVGREIHAEIALAIDPELDTRSAHELSEEIQHRLLHRIDNLTRVFVHFHPAGDEPHLHRWRGPHRHDGLPLHSHTSQGLSLS</sequence>
<proteinExistence type="inferred from homology"/>
<dbReference type="Gene3D" id="1.20.1510.10">
    <property type="entry name" value="Cation efflux protein transmembrane domain"/>
    <property type="match status" value="1"/>
</dbReference>
<dbReference type="InterPro" id="IPR058533">
    <property type="entry name" value="Cation_efflux_TM"/>
</dbReference>
<feature type="transmembrane region" description="Helical" evidence="7">
    <location>
        <begin position="61"/>
        <end position="78"/>
    </location>
</feature>
<feature type="transmembrane region" description="Helical" evidence="7">
    <location>
        <begin position="27"/>
        <end position="49"/>
    </location>
</feature>
<evidence type="ECO:0000256" key="2">
    <source>
        <dbReference type="ARBA" id="ARBA00008114"/>
    </source>
</evidence>
<dbReference type="InterPro" id="IPR027469">
    <property type="entry name" value="Cation_efflux_TMD_sf"/>
</dbReference>
<dbReference type="InterPro" id="IPR027470">
    <property type="entry name" value="Cation_efflux_CTD"/>
</dbReference>
<evidence type="ECO:0000256" key="4">
    <source>
        <dbReference type="ARBA" id="ARBA00022692"/>
    </source>
</evidence>
<feature type="transmembrane region" description="Helical" evidence="7">
    <location>
        <begin position="98"/>
        <end position="121"/>
    </location>
</feature>
<comment type="similarity">
    <text evidence="2">Belongs to the cation diffusion facilitator (CDF) transporter (TC 2.A.4) family.</text>
</comment>
<evidence type="ECO:0000259" key="8">
    <source>
        <dbReference type="Pfam" id="PF01545"/>
    </source>
</evidence>
<gene>
    <name evidence="10" type="ORF">UBAL3_93200002</name>
</gene>
<comment type="subcellular location">
    <subcellularLocation>
        <location evidence="1">Membrane</location>
        <topology evidence="1">Multi-pass membrane protein</topology>
    </subcellularLocation>
</comment>